<dbReference type="AlphaFoldDB" id="A0AAN7R4X5"/>
<comment type="caution">
    <text evidence="2">The sequence shown here is derived from an EMBL/GenBank/DDBJ whole genome shotgun (WGS) entry which is preliminary data.</text>
</comment>
<keyword evidence="1" id="KW-0472">Membrane</keyword>
<evidence type="ECO:0000313" key="3">
    <source>
        <dbReference type="Proteomes" id="UP001346149"/>
    </source>
</evidence>
<protein>
    <submittedName>
        <fullName evidence="2">Uncharacterized protein</fullName>
    </submittedName>
</protein>
<evidence type="ECO:0000256" key="1">
    <source>
        <dbReference type="SAM" id="Phobius"/>
    </source>
</evidence>
<evidence type="ECO:0000313" key="2">
    <source>
        <dbReference type="EMBL" id="KAK4788360.1"/>
    </source>
</evidence>
<feature type="transmembrane region" description="Helical" evidence="1">
    <location>
        <begin position="39"/>
        <end position="56"/>
    </location>
</feature>
<reference evidence="2 3" key="1">
    <citation type="journal article" date="2023" name="Hortic Res">
        <title>Pangenome of water caltrop reveals structural variations and asymmetric subgenome divergence after allopolyploidization.</title>
        <authorList>
            <person name="Zhang X."/>
            <person name="Chen Y."/>
            <person name="Wang L."/>
            <person name="Yuan Y."/>
            <person name="Fang M."/>
            <person name="Shi L."/>
            <person name="Lu R."/>
            <person name="Comes H.P."/>
            <person name="Ma Y."/>
            <person name="Chen Y."/>
            <person name="Huang G."/>
            <person name="Zhou Y."/>
            <person name="Zheng Z."/>
            <person name="Qiu Y."/>
        </authorList>
    </citation>
    <scope>NUCLEOTIDE SEQUENCE [LARGE SCALE GENOMIC DNA]</scope>
    <source>
        <strain evidence="2">F231</strain>
    </source>
</reference>
<dbReference type="Proteomes" id="UP001346149">
    <property type="component" value="Unassembled WGS sequence"/>
</dbReference>
<keyword evidence="1" id="KW-1133">Transmembrane helix</keyword>
<gene>
    <name evidence="2" type="ORF">SAY86_019679</name>
</gene>
<sequence>MSMTVVVGILGGISSQGRILLDAGASVRTELHLAQEPAALAAGMVAVFALLAWITSTMRSGALTWKVERFTVHLVWQQGWWQCLRCLHGLLQQ</sequence>
<name>A0AAN7R4X5_TRANT</name>
<organism evidence="2 3">
    <name type="scientific">Trapa natans</name>
    <name type="common">Water chestnut</name>
    <dbReference type="NCBI Taxonomy" id="22666"/>
    <lineage>
        <taxon>Eukaryota</taxon>
        <taxon>Viridiplantae</taxon>
        <taxon>Streptophyta</taxon>
        <taxon>Embryophyta</taxon>
        <taxon>Tracheophyta</taxon>
        <taxon>Spermatophyta</taxon>
        <taxon>Magnoliopsida</taxon>
        <taxon>eudicotyledons</taxon>
        <taxon>Gunneridae</taxon>
        <taxon>Pentapetalae</taxon>
        <taxon>rosids</taxon>
        <taxon>malvids</taxon>
        <taxon>Myrtales</taxon>
        <taxon>Lythraceae</taxon>
        <taxon>Trapa</taxon>
    </lineage>
</organism>
<keyword evidence="1" id="KW-0812">Transmembrane</keyword>
<proteinExistence type="predicted"/>
<accession>A0AAN7R4X5</accession>
<dbReference type="EMBL" id="JAXQNO010000011">
    <property type="protein sequence ID" value="KAK4788360.1"/>
    <property type="molecule type" value="Genomic_DNA"/>
</dbReference>
<keyword evidence="3" id="KW-1185">Reference proteome</keyword>